<organism evidence="2 3">
    <name type="scientific">Aspergillus calidoustus</name>
    <dbReference type="NCBI Taxonomy" id="454130"/>
    <lineage>
        <taxon>Eukaryota</taxon>
        <taxon>Fungi</taxon>
        <taxon>Dikarya</taxon>
        <taxon>Ascomycota</taxon>
        <taxon>Pezizomycotina</taxon>
        <taxon>Eurotiomycetes</taxon>
        <taxon>Eurotiomycetidae</taxon>
        <taxon>Eurotiales</taxon>
        <taxon>Aspergillaceae</taxon>
        <taxon>Aspergillus</taxon>
        <taxon>Aspergillus subgen. Nidulantes</taxon>
    </lineage>
</organism>
<reference evidence="3" key="1">
    <citation type="journal article" date="2016" name="Genome Announc.">
        <title>Draft genome sequences of fungus Aspergillus calidoustus.</title>
        <authorList>
            <person name="Horn F."/>
            <person name="Linde J."/>
            <person name="Mattern D.J."/>
            <person name="Walther G."/>
            <person name="Guthke R."/>
            <person name="Scherlach K."/>
            <person name="Martin K."/>
            <person name="Brakhage A.A."/>
            <person name="Petzke L."/>
            <person name="Valiante V."/>
        </authorList>
    </citation>
    <scope>NUCLEOTIDE SEQUENCE [LARGE SCALE GENOMIC DNA]</scope>
    <source>
        <strain evidence="3">SF006504</strain>
    </source>
</reference>
<evidence type="ECO:0000313" key="2">
    <source>
        <dbReference type="EMBL" id="CEL02124.1"/>
    </source>
</evidence>
<dbReference type="SUPFAM" id="SSF47336">
    <property type="entry name" value="ACP-like"/>
    <property type="match status" value="1"/>
</dbReference>
<dbReference type="PROSITE" id="PS50075">
    <property type="entry name" value="CARRIER"/>
    <property type="match status" value="1"/>
</dbReference>
<dbReference type="Proteomes" id="UP000054771">
    <property type="component" value="Unassembled WGS sequence"/>
</dbReference>
<dbReference type="OrthoDB" id="4484131at2759"/>
<protein>
    <recommendedName>
        <fullName evidence="1">Carrier domain-containing protein</fullName>
    </recommendedName>
</protein>
<dbReference type="EMBL" id="CDMC01000003">
    <property type="protein sequence ID" value="CEL02124.1"/>
    <property type="molecule type" value="Genomic_DNA"/>
</dbReference>
<evidence type="ECO:0000259" key="1">
    <source>
        <dbReference type="PROSITE" id="PS50075"/>
    </source>
</evidence>
<evidence type="ECO:0000313" key="3">
    <source>
        <dbReference type="Proteomes" id="UP000054771"/>
    </source>
</evidence>
<dbReference type="InterPro" id="IPR036736">
    <property type="entry name" value="ACP-like_sf"/>
</dbReference>
<sequence length="86" mass="9823">MDPEHMDVEETVLFITENLFEPAEITGSSKLHDDLRLDDDRMAELLGELKNAFGVDIPLERAEGLTTVQSLVEYIEDDINTDEVWE</sequence>
<dbReference type="Pfam" id="PF00550">
    <property type="entry name" value="PP-binding"/>
    <property type="match status" value="1"/>
</dbReference>
<dbReference type="Gene3D" id="1.10.1200.10">
    <property type="entry name" value="ACP-like"/>
    <property type="match status" value="1"/>
</dbReference>
<name>A0A0U5C3E7_ASPCI</name>
<keyword evidence="3" id="KW-1185">Reference proteome</keyword>
<proteinExistence type="predicted"/>
<feature type="domain" description="Carrier" evidence="1">
    <location>
        <begin position="3"/>
        <end position="79"/>
    </location>
</feature>
<dbReference type="InterPro" id="IPR009081">
    <property type="entry name" value="PP-bd_ACP"/>
</dbReference>
<gene>
    <name evidence="2" type="ORF">ASPCAL03296</name>
</gene>
<accession>A0A0U5C3E7</accession>
<dbReference type="AlphaFoldDB" id="A0A0U5C3E7"/>